<feature type="transmembrane region" description="Helical" evidence="1">
    <location>
        <begin position="230"/>
        <end position="249"/>
    </location>
</feature>
<evidence type="ECO:0000313" key="3">
    <source>
        <dbReference type="Proteomes" id="UP000008143"/>
    </source>
</evidence>
<keyword evidence="2" id="KW-0732">Signal</keyword>
<keyword evidence="3" id="KW-1185">Reference proteome</keyword>
<keyword evidence="1" id="KW-0812">Transmembrane</keyword>
<evidence type="ECO:0000313" key="5">
    <source>
        <dbReference type="Xenbase" id="XB-GENE-29088127"/>
    </source>
</evidence>
<dbReference type="InterPro" id="IPR013783">
    <property type="entry name" value="Ig-like_fold"/>
</dbReference>
<reference evidence="4" key="1">
    <citation type="submission" date="2025-08" db="UniProtKB">
        <authorList>
            <consortium name="RefSeq"/>
        </authorList>
    </citation>
    <scope>IDENTIFICATION</scope>
    <source>
        <strain evidence="4">Nigerian</strain>
        <tissue evidence="4">Liver and blood</tissue>
    </source>
</reference>
<dbReference type="Xenbase" id="XB-GENE-29088127">
    <property type="gene designation" value="LOC101734896"/>
</dbReference>
<gene>
    <name evidence="4 5" type="primary">LOC101734896</name>
</gene>
<dbReference type="RefSeq" id="XP_031751148.1">
    <property type="nucleotide sequence ID" value="XM_031895288.1"/>
</dbReference>
<dbReference type="Proteomes" id="UP000008143">
    <property type="component" value="Chromosome 1"/>
</dbReference>
<feature type="transmembrane region" description="Helical" evidence="1">
    <location>
        <begin position="309"/>
        <end position="328"/>
    </location>
</feature>
<organism evidence="3 4">
    <name type="scientific">Xenopus tropicalis</name>
    <name type="common">Western clawed frog</name>
    <name type="synonym">Silurana tropicalis</name>
    <dbReference type="NCBI Taxonomy" id="8364"/>
    <lineage>
        <taxon>Eukaryota</taxon>
        <taxon>Metazoa</taxon>
        <taxon>Chordata</taxon>
        <taxon>Craniata</taxon>
        <taxon>Vertebrata</taxon>
        <taxon>Euteleostomi</taxon>
        <taxon>Amphibia</taxon>
        <taxon>Batrachia</taxon>
        <taxon>Anura</taxon>
        <taxon>Pipoidea</taxon>
        <taxon>Pipidae</taxon>
        <taxon>Xenopodinae</taxon>
        <taxon>Xenopus</taxon>
        <taxon>Silurana</taxon>
    </lineage>
</organism>
<dbReference type="AGR" id="Xenbase:XB-GENE-29088127"/>
<dbReference type="Gene3D" id="2.60.40.10">
    <property type="entry name" value="Immunoglobulins"/>
    <property type="match status" value="1"/>
</dbReference>
<dbReference type="AlphaFoldDB" id="A0A8J1IZY3"/>
<keyword evidence="1" id="KW-1133">Transmembrane helix</keyword>
<keyword evidence="1" id="KW-0472">Membrane</keyword>
<accession>A0A8J1IZY3</accession>
<evidence type="ECO:0000256" key="2">
    <source>
        <dbReference type="SAM" id="SignalP"/>
    </source>
</evidence>
<feature type="signal peptide" evidence="2">
    <location>
        <begin position="1"/>
        <end position="18"/>
    </location>
</feature>
<feature type="transmembrane region" description="Helical" evidence="1">
    <location>
        <begin position="256"/>
        <end position="277"/>
    </location>
</feature>
<feature type="chain" id="PRO_5035286623" evidence="2">
    <location>
        <begin position="19"/>
        <end position="329"/>
    </location>
</feature>
<dbReference type="GeneID" id="101734896"/>
<evidence type="ECO:0000313" key="4">
    <source>
        <dbReference type="RefSeq" id="XP_031751148.1"/>
    </source>
</evidence>
<protein>
    <submittedName>
        <fullName evidence="4">Uncharacterized protein LOC101734896 isoform X2</fullName>
    </submittedName>
</protein>
<proteinExistence type="predicted"/>
<evidence type="ECO:0000256" key="1">
    <source>
        <dbReference type="SAM" id="Phobius"/>
    </source>
</evidence>
<name>A0A8J1IZY3_XENTR</name>
<sequence length="329" mass="35780">MEPIYLIPLLLLFTVGRGERVQEILADEGGSVPLGGRPDFDRESMMADLYNGDQWLASYHDGLDPADQYKGRIFFRTGNGSFLLRDLTGGDSSNYTYSVHQAINGNRNKSQICIHLIVREQNPVTVKPRGPSLGHGEPNILPSYSVRDVMWLLSVCLSCLSLVHPFLCLSCALWRCCQGGKARFLLGNSFSSIATTETALDIPPSSESSPSTNQGTGGGAPLCRTLYMKISSWVSLACVCLSLLFYFLYDNGNLRANVWVLLGVAAILIGINIAPLFKCCGIPCGWEVSPFPYGNLCHSSREGSCIVRLLGYLSVALVGVFTLCLCFAG</sequence>